<evidence type="ECO:0000256" key="3">
    <source>
        <dbReference type="ARBA" id="ARBA00022448"/>
    </source>
</evidence>
<dbReference type="SUPFAM" id="SSF144083">
    <property type="entry name" value="Magnesium transport protein CorA, transmembrane region"/>
    <property type="match status" value="1"/>
</dbReference>
<feature type="transmembrane region" description="Helical" evidence="8">
    <location>
        <begin position="270"/>
        <end position="289"/>
    </location>
</feature>
<proteinExistence type="inferred from homology"/>
<keyword evidence="6 8" id="KW-1133">Transmembrane helix</keyword>
<name>A0ABS9I584_9PSED</name>
<keyword evidence="3" id="KW-0813">Transport</keyword>
<dbReference type="RefSeq" id="WP_237252242.1">
    <property type="nucleotide sequence ID" value="NZ_JAKJXE010000001.1"/>
</dbReference>
<sequence>MSDQQASIINCAAYKQGHKAQSFPIDDISEVMSQPDTFVWVGLLEPDDALLTKMQEEFGLHDLAVEDARHAHQSPKLEEYGDTLFVVLYSAKLVNGKIVTGETHIFIGATFILSVRHGNALSYRSVRERCEDTSDKLAQGPGYVLYALIDFVVDQYQPCLKHLQKEFRRLEEELFSVLPPKDNLQSFYQLKNEIMVLDAAAVPLAEICTGLLRFHGDIIPKESRIYYRDILDHVGGITADCNRMREMIAAAMQVALAQITIRQNEVVKKLAGWGAILAVPTMVFSLYGMNFQVMPELGWKYGYPAALTGVILGCSFLYRKLRKVGWI</sequence>
<dbReference type="EMBL" id="JAKJXH010000010">
    <property type="protein sequence ID" value="MCF7542937.1"/>
    <property type="molecule type" value="Genomic_DNA"/>
</dbReference>
<protein>
    <submittedName>
        <fullName evidence="9">Magnesium and cobalt transport protein CorA</fullName>
    </submittedName>
</protein>
<accession>A0ABS9I584</accession>
<evidence type="ECO:0000256" key="5">
    <source>
        <dbReference type="ARBA" id="ARBA00022692"/>
    </source>
</evidence>
<dbReference type="Pfam" id="PF01544">
    <property type="entry name" value="CorA"/>
    <property type="match status" value="1"/>
</dbReference>
<evidence type="ECO:0000256" key="4">
    <source>
        <dbReference type="ARBA" id="ARBA00022475"/>
    </source>
</evidence>
<evidence type="ECO:0000256" key="2">
    <source>
        <dbReference type="ARBA" id="ARBA00009765"/>
    </source>
</evidence>
<keyword evidence="4" id="KW-1003">Cell membrane</keyword>
<evidence type="ECO:0000256" key="1">
    <source>
        <dbReference type="ARBA" id="ARBA00004651"/>
    </source>
</evidence>
<evidence type="ECO:0000256" key="7">
    <source>
        <dbReference type="ARBA" id="ARBA00023136"/>
    </source>
</evidence>
<dbReference type="SUPFAM" id="SSF143865">
    <property type="entry name" value="CorA soluble domain-like"/>
    <property type="match status" value="1"/>
</dbReference>
<dbReference type="InterPro" id="IPR045863">
    <property type="entry name" value="CorA_TM1_TM2"/>
</dbReference>
<evidence type="ECO:0000313" key="10">
    <source>
        <dbReference type="Proteomes" id="UP001162905"/>
    </source>
</evidence>
<evidence type="ECO:0000256" key="6">
    <source>
        <dbReference type="ARBA" id="ARBA00022989"/>
    </source>
</evidence>
<dbReference type="CDD" id="cd12830">
    <property type="entry name" value="MtCorA-like"/>
    <property type="match status" value="1"/>
</dbReference>
<dbReference type="InterPro" id="IPR002523">
    <property type="entry name" value="MgTranspt_CorA/ZnTranspt_ZntB"/>
</dbReference>
<dbReference type="Gene3D" id="1.20.58.340">
    <property type="entry name" value="Magnesium transport protein CorA, transmembrane region"/>
    <property type="match status" value="2"/>
</dbReference>
<reference evidence="9" key="1">
    <citation type="submission" date="2022-01" db="EMBL/GenBank/DDBJ databases">
        <title>Pseudomonas sp. nov. isolated from Antarctic regolith.</title>
        <authorList>
            <person name="Novakova D."/>
            <person name="Sedlar K."/>
        </authorList>
    </citation>
    <scope>NUCLEOTIDE SEQUENCE</scope>
    <source>
        <strain evidence="9">P2647</strain>
    </source>
</reference>
<dbReference type="InterPro" id="IPR045861">
    <property type="entry name" value="CorA_cytoplasmic_dom"/>
</dbReference>
<dbReference type="PANTHER" id="PTHR46494:SF1">
    <property type="entry name" value="CORA FAMILY METAL ION TRANSPORTER (EUROFUNG)"/>
    <property type="match status" value="1"/>
</dbReference>
<gene>
    <name evidence="9" type="ORF">L4G47_11955</name>
</gene>
<keyword evidence="7 8" id="KW-0472">Membrane</keyword>
<dbReference type="Gene3D" id="3.30.460.20">
    <property type="entry name" value="CorA soluble domain-like"/>
    <property type="match status" value="1"/>
</dbReference>
<comment type="caution">
    <text evidence="9">The sequence shown here is derived from an EMBL/GenBank/DDBJ whole genome shotgun (WGS) entry which is preliminary data.</text>
</comment>
<keyword evidence="5 8" id="KW-0812">Transmembrane</keyword>
<dbReference type="Proteomes" id="UP001162905">
    <property type="component" value="Unassembled WGS sequence"/>
</dbReference>
<keyword evidence="10" id="KW-1185">Reference proteome</keyword>
<dbReference type="PANTHER" id="PTHR46494">
    <property type="entry name" value="CORA FAMILY METAL ION TRANSPORTER (EUROFUNG)"/>
    <property type="match status" value="1"/>
</dbReference>
<evidence type="ECO:0000313" key="9">
    <source>
        <dbReference type="EMBL" id="MCF7542937.1"/>
    </source>
</evidence>
<comment type="subcellular location">
    <subcellularLocation>
        <location evidence="1">Cell membrane</location>
        <topology evidence="1">Multi-pass membrane protein</topology>
    </subcellularLocation>
</comment>
<organism evidence="9 10">
    <name type="scientific">Pseudomonas petrae</name>
    <dbReference type="NCBI Taxonomy" id="2912190"/>
    <lineage>
        <taxon>Bacteria</taxon>
        <taxon>Pseudomonadati</taxon>
        <taxon>Pseudomonadota</taxon>
        <taxon>Gammaproteobacteria</taxon>
        <taxon>Pseudomonadales</taxon>
        <taxon>Pseudomonadaceae</taxon>
        <taxon>Pseudomonas</taxon>
    </lineage>
</organism>
<comment type="similarity">
    <text evidence="2">Belongs to the CorA metal ion transporter (MIT) (TC 1.A.35) family.</text>
</comment>
<evidence type="ECO:0000256" key="8">
    <source>
        <dbReference type="SAM" id="Phobius"/>
    </source>
</evidence>
<feature type="transmembrane region" description="Helical" evidence="8">
    <location>
        <begin position="301"/>
        <end position="318"/>
    </location>
</feature>